<feature type="region of interest" description="Disordered" evidence="3">
    <location>
        <begin position="186"/>
        <end position="213"/>
    </location>
</feature>
<evidence type="ECO:0000313" key="5">
    <source>
        <dbReference type="Proteomes" id="UP000424462"/>
    </source>
</evidence>
<dbReference type="CDD" id="cd07067">
    <property type="entry name" value="HP_PGM_like"/>
    <property type="match status" value="1"/>
</dbReference>
<organism evidence="4 5">
    <name type="scientific">Corynebacterium occultum</name>
    <dbReference type="NCBI Taxonomy" id="2675219"/>
    <lineage>
        <taxon>Bacteria</taxon>
        <taxon>Bacillati</taxon>
        <taxon>Actinomycetota</taxon>
        <taxon>Actinomycetes</taxon>
        <taxon>Mycobacteriales</taxon>
        <taxon>Corynebacteriaceae</taxon>
        <taxon>Corynebacterium</taxon>
    </lineage>
</organism>
<dbReference type="InterPro" id="IPR013078">
    <property type="entry name" value="His_Pase_superF_clade-1"/>
</dbReference>
<dbReference type="KEGG" id="cok:COCCU_10535"/>
<protein>
    <submittedName>
        <fullName evidence="4">Glucosyl-3-phosphoglycerate phosphatase</fullName>
        <ecNumber evidence="4">3.1.3.-</ecNumber>
    </submittedName>
</protein>
<dbReference type="PROSITE" id="PS00175">
    <property type="entry name" value="PG_MUTASE"/>
    <property type="match status" value="1"/>
</dbReference>
<name>A0A6B8WB12_9CORY</name>
<dbReference type="Proteomes" id="UP000424462">
    <property type="component" value="Chromosome"/>
</dbReference>
<dbReference type="GO" id="GO:0005737">
    <property type="term" value="C:cytoplasm"/>
    <property type="evidence" value="ECO:0007669"/>
    <property type="project" value="TreeGrafter"/>
</dbReference>
<reference evidence="4 5" key="1">
    <citation type="submission" date="2019-11" db="EMBL/GenBank/DDBJ databases">
        <title>Complete genome sequence of Corynebacterium kalinowskii 1959, a novel Corynebacterium species isolated from soil of a small paddock in Vilsendorf, Germany.</title>
        <authorList>
            <person name="Schaffert L."/>
            <person name="Ruwe M."/>
            <person name="Milse J."/>
            <person name="Hanuschka K."/>
            <person name="Ortseifen V."/>
            <person name="Droste J."/>
            <person name="Brandt D."/>
            <person name="Schlueter L."/>
            <person name="Kutter Y."/>
            <person name="Vinke S."/>
            <person name="Viehoefer P."/>
            <person name="Jacob L."/>
            <person name="Luebke N.-C."/>
            <person name="Schulte-Berndt E."/>
            <person name="Hain C."/>
            <person name="Linder M."/>
            <person name="Schmidt P."/>
            <person name="Wollenschlaeger L."/>
            <person name="Luttermann T."/>
            <person name="Thieme E."/>
            <person name="Hassa J."/>
            <person name="Haak M."/>
            <person name="Wittchen M."/>
            <person name="Mentz A."/>
            <person name="Persicke M."/>
            <person name="Busche T."/>
            <person name="Ruckert C."/>
        </authorList>
    </citation>
    <scope>NUCLEOTIDE SEQUENCE [LARGE SCALE GENOMIC DNA]</scope>
    <source>
        <strain evidence="4 5">2039</strain>
    </source>
</reference>
<dbReference type="PANTHER" id="PTHR48100:SF62">
    <property type="entry name" value="GLUCOSYL-3-PHOSPHOGLYCERATE PHOSPHATASE"/>
    <property type="match status" value="1"/>
</dbReference>
<feature type="binding site" evidence="2">
    <location>
        <begin position="9"/>
        <end position="16"/>
    </location>
    <ligand>
        <name>substrate</name>
    </ligand>
</feature>
<evidence type="ECO:0000313" key="4">
    <source>
        <dbReference type="EMBL" id="QGU08026.1"/>
    </source>
</evidence>
<dbReference type="SMART" id="SM00855">
    <property type="entry name" value="PGAM"/>
    <property type="match status" value="1"/>
</dbReference>
<feature type="binding site" evidence="2">
    <location>
        <position position="59"/>
    </location>
    <ligand>
        <name>substrate</name>
    </ligand>
</feature>
<evidence type="ECO:0000256" key="2">
    <source>
        <dbReference type="PIRSR" id="PIRSR613078-2"/>
    </source>
</evidence>
<dbReference type="InterPro" id="IPR001345">
    <property type="entry name" value="PG/BPGM_mutase_AS"/>
</dbReference>
<dbReference type="EC" id="3.1.3.-" evidence="4"/>
<dbReference type="InterPro" id="IPR029033">
    <property type="entry name" value="His_PPase_superfam"/>
</dbReference>
<dbReference type="SUPFAM" id="SSF53254">
    <property type="entry name" value="Phosphoglycerate mutase-like"/>
    <property type="match status" value="1"/>
</dbReference>
<keyword evidence="4" id="KW-0378">Hydrolase</keyword>
<sequence length="231" mass="25386">MTRRLILLRHGQTEYNATRRMQGQLDTDLSDIGRAQAQRAAELLRSEGISRIISSDLTRAFDTATVVAEFLGIGVSTDRRLRETDLGQWQGRSHAEVDTELPGARALWRHDATWAPPGGESRVQVARRARPVIEELMSDFQQWDDSAVLVVAHGGTISALTSSLLGLEVSQYPMFSGLGNTNSSRLSARPRFLPGSNDADGESEPDPLSARFHSGNVNDAQWYLDGWNVGA</sequence>
<dbReference type="RefSeq" id="WP_156231451.1">
    <property type="nucleotide sequence ID" value="NZ_CP046455.1"/>
</dbReference>
<gene>
    <name evidence="4" type="primary">gpgP</name>
    <name evidence="4" type="ORF">COCCU_10535</name>
</gene>
<dbReference type="AlphaFoldDB" id="A0A6B8WB12"/>
<feature type="active site" description="Tele-phosphohistidine intermediate" evidence="1">
    <location>
        <position position="10"/>
    </location>
</feature>
<dbReference type="InterPro" id="IPR050275">
    <property type="entry name" value="PGM_Phosphatase"/>
</dbReference>
<proteinExistence type="predicted"/>
<evidence type="ECO:0000256" key="3">
    <source>
        <dbReference type="SAM" id="MobiDB-lite"/>
    </source>
</evidence>
<dbReference type="GO" id="GO:0016791">
    <property type="term" value="F:phosphatase activity"/>
    <property type="evidence" value="ECO:0007669"/>
    <property type="project" value="TreeGrafter"/>
</dbReference>
<dbReference type="Pfam" id="PF00300">
    <property type="entry name" value="His_Phos_1"/>
    <property type="match status" value="1"/>
</dbReference>
<dbReference type="EMBL" id="CP046455">
    <property type="protein sequence ID" value="QGU08026.1"/>
    <property type="molecule type" value="Genomic_DNA"/>
</dbReference>
<keyword evidence="5" id="KW-1185">Reference proteome</keyword>
<evidence type="ECO:0000256" key="1">
    <source>
        <dbReference type="PIRSR" id="PIRSR613078-1"/>
    </source>
</evidence>
<accession>A0A6B8WB12</accession>
<dbReference type="Gene3D" id="3.40.50.1240">
    <property type="entry name" value="Phosphoglycerate mutase-like"/>
    <property type="match status" value="1"/>
</dbReference>
<feature type="active site" description="Proton donor/acceptor" evidence="1">
    <location>
        <position position="83"/>
    </location>
</feature>
<dbReference type="PANTHER" id="PTHR48100">
    <property type="entry name" value="BROAD-SPECIFICITY PHOSPHATASE YOR283W-RELATED"/>
    <property type="match status" value="1"/>
</dbReference>